<keyword evidence="6" id="KW-0175">Coiled coil</keyword>
<dbReference type="Proteomes" id="UP000800092">
    <property type="component" value="Unassembled WGS sequence"/>
</dbReference>
<dbReference type="GO" id="GO:0012505">
    <property type="term" value="C:endomembrane system"/>
    <property type="evidence" value="ECO:0007669"/>
    <property type="project" value="TreeGrafter"/>
</dbReference>
<evidence type="ECO:0000259" key="9">
    <source>
        <dbReference type="PROSITE" id="PS50192"/>
    </source>
</evidence>
<dbReference type="Pfam" id="PF00804">
    <property type="entry name" value="Syntaxin"/>
    <property type="match status" value="1"/>
</dbReference>
<dbReference type="EMBL" id="ML991777">
    <property type="protein sequence ID" value="KAF2238045.1"/>
    <property type="molecule type" value="Genomic_DNA"/>
</dbReference>
<dbReference type="GO" id="GO:0006887">
    <property type="term" value="P:exocytosis"/>
    <property type="evidence" value="ECO:0007669"/>
    <property type="project" value="TreeGrafter"/>
</dbReference>
<dbReference type="SMART" id="SM00503">
    <property type="entry name" value="SynN"/>
    <property type="match status" value="1"/>
</dbReference>
<dbReference type="GO" id="GO:0006906">
    <property type="term" value="P:vesicle fusion"/>
    <property type="evidence" value="ECO:0007669"/>
    <property type="project" value="TreeGrafter"/>
</dbReference>
<evidence type="ECO:0000256" key="2">
    <source>
        <dbReference type="ARBA" id="ARBA00009063"/>
    </source>
</evidence>
<comment type="subcellular location">
    <subcellularLocation>
        <location evidence="1">Membrane</location>
        <topology evidence="1">Single-pass type IV membrane protein</topology>
    </subcellularLocation>
</comment>
<dbReference type="PANTHER" id="PTHR19957">
    <property type="entry name" value="SYNTAXIN"/>
    <property type="match status" value="1"/>
</dbReference>
<dbReference type="PANTHER" id="PTHR19957:SF307">
    <property type="entry name" value="PROTEIN SSO1-RELATED"/>
    <property type="match status" value="1"/>
</dbReference>
<gene>
    <name evidence="10" type="ORF">EV356DRAFT_508647</name>
</gene>
<keyword evidence="3 8" id="KW-0812">Transmembrane</keyword>
<name>A0A6A6HIS7_VIRVR</name>
<dbReference type="PROSITE" id="PS50192">
    <property type="entry name" value="T_SNARE"/>
    <property type="match status" value="1"/>
</dbReference>
<dbReference type="GO" id="GO:0005886">
    <property type="term" value="C:plasma membrane"/>
    <property type="evidence" value="ECO:0007669"/>
    <property type="project" value="TreeGrafter"/>
</dbReference>
<dbReference type="OrthoDB" id="10255013at2759"/>
<dbReference type="InterPro" id="IPR006011">
    <property type="entry name" value="Syntaxin_N"/>
</dbReference>
<evidence type="ECO:0000256" key="6">
    <source>
        <dbReference type="SAM" id="Coils"/>
    </source>
</evidence>
<comment type="similarity">
    <text evidence="2">Belongs to the syntaxin family.</text>
</comment>
<dbReference type="Gene3D" id="1.20.58.70">
    <property type="match status" value="1"/>
</dbReference>
<evidence type="ECO:0000256" key="4">
    <source>
        <dbReference type="ARBA" id="ARBA00022989"/>
    </source>
</evidence>
<evidence type="ECO:0000256" key="7">
    <source>
        <dbReference type="SAM" id="MobiDB-lite"/>
    </source>
</evidence>
<dbReference type="GO" id="GO:0000149">
    <property type="term" value="F:SNARE binding"/>
    <property type="evidence" value="ECO:0007669"/>
    <property type="project" value="TreeGrafter"/>
</dbReference>
<feature type="transmembrane region" description="Helical" evidence="8">
    <location>
        <begin position="340"/>
        <end position="363"/>
    </location>
</feature>
<feature type="region of interest" description="Disordered" evidence="7">
    <location>
        <begin position="1"/>
        <end position="109"/>
    </location>
</feature>
<evidence type="ECO:0000313" key="10">
    <source>
        <dbReference type="EMBL" id="KAF2238045.1"/>
    </source>
</evidence>
<evidence type="ECO:0000256" key="5">
    <source>
        <dbReference type="ARBA" id="ARBA00023136"/>
    </source>
</evidence>
<feature type="compositionally biased region" description="Polar residues" evidence="7">
    <location>
        <begin position="68"/>
        <end position="80"/>
    </location>
</feature>
<evidence type="ECO:0000256" key="3">
    <source>
        <dbReference type="ARBA" id="ARBA00022692"/>
    </source>
</evidence>
<organism evidence="10 11">
    <name type="scientific">Viridothelium virens</name>
    <name type="common">Speckled blister lichen</name>
    <name type="synonym">Trypethelium virens</name>
    <dbReference type="NCBI Taxonomy" id="1048519"/>
    <lineage>
        <taxon>Eukaryota</taxon>
        <taxon>Fungi</taxon>
        <taxon>Dikarya</taxon>
        <taxon>Ascomycota</taxon>
        <taxon>Pezizomycotina</taxon>
        <taxon>Dothideomycetes</taxon>
        <taxon>Dothideomycetes incertae sedis</taxon>
        <taxon>Trypetheliales</taxon>
        <taxon>Trypetheliaceae</taxon>
        <taxon>Viridothelium</taxon>
    </lineage>
</organism>
<dbReference type="GO" id="GO:0048278">
    <property type="term" value="P:vesicle docking"/>
    <property type="evidence" value="ECO:0007669"/>
    <property type="project" value="TreeGrafter"/>
</dbReference>
<dbReference type="InterPro" id="IPR010989">
    <property type="entry name" value="SNARE"/>
</dbReference>
<dbReference type="GO" id="GO:0005484">
    <property type="term" value="F:SNAP receptor activity"/>
    <property type="evidence" value="ECO:0007669"/>
    <property type="project" value="TreeGrafter"/>
</dbReference>
<reference evidence="10" key="1">
    <citation type="journal article" date="2020" name="Stud. Mycol.">
        <title>101 Dothideomycetes genomes: a test case for predicting lifestyles and emergence of pathogens.</title>
        <authorList>
            <person name="Haridas S."/>
            <person name="Albert R."/>
            <person name="Binder M."/>
            <person name="Bloem J."/>
            <person name="Labutti K."/>
            <person name="Salamov A."/>
            <person name="Andreopoulos B."/>
            <person name="Baker S."/>
            <person name="Barry K."/>
            <person name="Bills G."/>
            <person name="Bluhm B."/>
            <person name="Cannon C."/>
            <person name="Castanera R."/>
            <person name="Culley D."/>
            <person name="Daum C."/>
            <person name="Ezra D."/>
            <person name="Gonzalez J."/>
            <person name="Henrissat B."/>
            <person name="Kuo A."/>
            <person name="Liang C."/>
            <person name="Lipzen A."/>
            <person name="Lutzoni F."/>
            <person name="Magnuson J."/>
            <person name="Mondo S."/>
            <person name="Nolan M."/>
            <person name="Ohm R."/>
            <person name="Pangilinan J."/>
            <person name="Park H.-J."/>
            <person name="Ramirez L."/>
            <person name="Alfaro M."/>
            <person name="Sun H."/>
            <person name="Tritt A."/>
            <person name="Yoshinaga Y."/>
            <person name="Zwiers L.-H."/>
            <person name="Turgeon B."/>
            <person name="Goodwin S."/>
            <person name="Spatafora J."/>
            <person name="Crous P."/>
            <person name="Grigoriev I."/>
        </authorList>
    </citation>
    <scope>NUCLEOTIDE SEQUENCE</scope>
    <source>
        <strain evidence="10">Tuck. ex Michener</strain>
    </source>
</reference>
<dbReference type="GO" id="GO:0006886">
    <property type="term" value="P:intracellular protein transport"/>
    <property type="evidence" value="ECO:0007669"/>
    <property type="project" value="TreeGrafter"/>
</dbReference>
<dbReference type="InterPro" id="IPR000727">
    <property type="entry name" value="T_SNARE_dom"/>
</dbReference>
<keyword evidence="11" id="KW-1185">Reference proteome</keyword>
<sequence>MAYNQYARYSGNPYEGEGGGEGYGQSNPYGSNTGGGYGASNPYGHDSYGEQPAQGLQAPPRLQHHEASNYSQGSNYSTPTPQAGYQQGYAQAPDGAVQRPPGGAPTIMSTPDFLTRVKAVNSDIDSLTGHISQIGSVHQRLLSSPESQGSSQLEHLVSQTQILNTQIKDNIKRLEEDAARSGNNDTKNSQIRTLKNNFKRQLEEYQKEEQVYRQRYQDQIERQYRIVNPEATDEEAKEAAQANWGDEGVFQTALKSNRTGAATSVLGAVRARHNDIQQIEKTLYELNSLFEQLAEQVILQEPAVKSTEEGTQNVLQDTENANVQLDKGIKSARRARRLKWITLGIVVLIIVILALVLGLYFGLKNNGNKNNGS</sequence>
<feature type="compositionally biased region" description="Low complexity" evidence="7">
    <location>
        <begin position="81"/>
        <end position="96"/>
    </location>
</feature>
<proteinExistence type="inferred from homology"/>
<dbReference type="CDD" id="cd15849">
    <property type="entry name" value="SNARE_Sso1"/>
    <property type="match status" value="1"/>
</dbReference>
<dbReference type="GO" id="GO:0031201">
    <property type="term" value="C:SNARE complex"/>
    <property type="evidence" value="ECO:0007669"/>
    <property type="project" value="TreeGrafter"/>
</dbReference>
<feature type="coiled-coil region" evidence="6">
    <location>
        <begin position="157"/>
        <end position="222"/>
    </location>
</feature>
<evidence type="ECO:0000256" key="8">
    <source>
        <dbReference type="SAM" id="Phobius"/>
    </source>
</evidence>
<protein>
    <submittedName>
        <fullName evidence="10">t-SNARE</fullName>
    </submittedName>
</protein>
<feature type="domain" description="T-SNARE coiled-coil homology" evidence="9">
    <location>
        <begin position="266"/>
        <end position="328"/>
    </location>
</feature>
<dbReference type="Pfam" id="PF05739">
    <property type="entry name" value="SNARE"/>
    <property type="match status" value="1"/>
</dbReference>
<evidence type="ECO:0000256" key="1">
    <source>
        <dbReference type="ARBA" id="ARBA00004211"/>
    </source>
</evidence>
<keyword evidence="4 8" id="KW-1133">Transmembrane helix</keyword>
<keyword evidence="5 8" id="KW-0472">Membrane</keyword>
<dbReference type="InterPro" id="IPR045242">
    <property type="entry name" value="Syntaxin"/>
</dbReference>
<dbReference type="SUPFAM" id="SSF47661">
    <property type="entry name" value="t-snare proteins"/>
    <property type="match status" value="1"/>
</dbReference>
<evidence type="ECO:0000313" key="11">
    <source>
        <dbReference type="Proteomes" id="UP000800092"/>
    </source>
</evidence>
<dbReference type="AlphaFoldDB" id="A0A6A6HIS7"/>
<accession>A0A6A6HIS7</accession>